<dbReference type="FunFam" id="1.10.238.10:FF:000178">
    <property type="entry name" value="Calmodulin-2 A"/>
    <property type="match status" value="1"/>
</dbReference>
<feature type="domain" description="EF-hand" evidence="5">
    <location>
        <begin position="106"/>
        <end position="141"/>
    </location>
</feature>
<dbReference type="InterPro" id="IPR011992">
    <property type="entry name" value="EF-hand-dom_pair"/>
</dbReference>
<dbReference type="OrthoDB" id="26525at2759"/>
<evidence type="ECO:0000256" key="1">
    <source>
        <dbReference type="ARBA" id="ARBA00022723"/>
    </source>
</evidence>
<feature type="domain" description="EF-hand" evidence="5">
    <location>
        <begin position="69"/>
        <end position="104"/>
    </location>
</feature>
<dbReference type="EMBL" id="LR721786">
    <property type="protein sequence ID" value="VVW68106.1"/>
    <property type="molecule type" value="Genomic_DNA"/>
</dbReference>
<dbReference type="OMA" id="MEDCELM"/>
<reference evidence="6" key="1">
    <citation type="submission" date="2019-09" db="EMBL/GenBank/DDBJ databases">
        <authorList>
            <person name="Zhang L."/>
        </authorList>
    </citation>
    <scope>NUCLEOTIDE SEQUENCE</scope>
</reference>
<evidence type="ECO:0000259" key="5">
    <source>
        <dbReference type="PROSITE" id="PS50222"/>
    </source>
</evidence>
<feature type="domain" description="EF-hand" evidence="5">
    <location>
        <begin position="33"/>
        <end position="68"/>
    </location>
</feature>
<name>A0A5K1FZY2_9MAGN</name>
<evidence type="ECO:0000313" key="6">
    <source>
        <dbReference type="EMBL" id="VVW68106.1"/>
    </source>
</evidence>
<dbReference type="GO" id="GO:0043226">
    <property type="term" value="C:organelle"/>
    <property type="evidence" value="ECO:0007669"/>
    <property type="project" value="UniProtKB-ARBA"/>
</dbReference>
<dbReference type="InterPro" id="IPR039647">
    <property type="entry name" value="EF_hand_pair_protein_CML-like"/>
</dbReference>
<keyword evidence="2" id="KW-0677">Repeat</keyword>
<feature type="compositionally biased region" description="Polar residues" evidence="4">
    <location>
        <begin position="15"/>
        <end position="30"/>
    </location>
</feature>
<dbReference type="InterPro" id="IPR002048">
    <property type="entry name" value="EF_hand_dom"/>
</dbReference>
<dbReference type="Gene3D" id="1.10.238.10">
    <property type="entry name" value="EF-hand"/>
    <property type="match status" value="2"/>
</dbReference>
<dbReference type="Gramene" id="NC8G0215030.1">
    <property type="protein sequence ID" value="NC8G0215030.1:cds"/>
    <property type="gene ID" value="NC8G0215030"/>
</dbReference>
<protein>
    <recommendedName>
        <fullName evidence="5">EF-hand domain-containing protein</fullName>
    </recommendedName>
</protein>
<dbReference type="PROSITE" id="PS00018">
    <property type="entry name" value="EF_HAND_1"/>
    <property type="match status" value="4"/>
</dbReference>
<keyword evidence="3" id="KW-0106">Calcium</keyword>
<dbReference type="AlphaFoldDB" id="A0A5K1FZY2"/>
<evidence type="ECO:0000256" key="2">
    <source>
        <dbReference type="ARBA" id="ARBA00022737"/>
    </source>
</evidence>
<dbReference type="SUPFAM" id="SSF47473">
    <property type="entry name" value="EF-hand"/>
    <property type="match status" value="1"/>
</dbReference>
<proteinExistence type="predicted"/>
<evidence type="ECO:0000256" key="4">
    <source>
        <dbReference type="SAM" id="MobiDB-lite"/>
    </source>
</evidence>
<dbReference type="SMART" id="SM00054">
    <property type="entry name" value="EFh"/>
    <property type="match status" value="4"/>
</dbReference>
<evidence type="ECO:0000256" key="3">
    <source>
        <dbReference type="ARBA" id="ARBA00022837"/>
    </source>
</evidence>
<dbReference type="InterPro" id="IPR018247">
    <property type="entry name" value="EF_Hand_1_Ca_BS"/>
</dbReference>
<accession>A0A5K1FZY2</accession>
<keyword evidence="1" id="KW-0479">Metal-binding</keyword>
<dbReference type="GO" id="GO:0005509">
    <property type="term" value="F:calcium ion binding"/>
    <property type="evidence" value="ECO:0007669"/>
    <property type="project" value="InterPro"/>
</dbReference>
<dbReference type="Pfam" id="PF13499">
    <property type="entry name" value="EF-hand_7"/>
    <property type="match status" value="2"/>
</dbReference>
<dbReference type="PROSITE" id="PS50222">
    <property type="entry name" value="EF_HAND_2"/>
    <property type="match status" value="4"/>
</dbReference>
<feature type="domain" description="EF-hand" evidence="5">
    <location>
        <begin position="142"/>
        <end position="177"/>
    </location>
</feature>
<organism evidence="6">
    <name type="scientific">Nymphaea colorata</name>
    <name type="common">pocket water lily</name>
    <dbReference type="NCBI Taxonomy" id="210225"/>
    <lineage>
        <taxon>Eukaryota</taxon>
        <taxon>Viridiplantae</taxon>
        <taxon>Streptophyta</taxon>
        <taxon>Embryophyta</taxon>
        <taxon>Tracheophyta</taxon>
        <taxon>Spermatophyta</taxon>
        <taxon>Magnoliopsida</taxon>
        <taxon>Nymphaeales</taxon>
        <taxon>Nymphaeaceae</taxon>
        <taxon>Nymphaea</taxon>
    </lineage>
</organism>
<gene>
    <name evidence="6" type="ORF">NYM_LOCUS25427</name>
</gene>
<dbReference type="PANTHER" id="PTHR10891">
    <property type="entry name" value="EF-HAND CALCIUM-BINDING DOMAIN CONTAINING PROTEIN"/>
    <property type="match status" value="1"/>
</dbReference>
<feature type="region of interest" description="Disordered" evidence="4">
    <location>
        <begin position="1"/>
        <end position="32"/>
    </location>
</feature>
<sequence length="180" mass="19724">MGFGSCLNRCKKSKSPQQQPPTAESSSSELPESYAKEMERVFRRFDANGDGKITWAELGWIMSSLGQQATAKELQEMVRQVDSDGDGSISLDEFIELNTKGVDSSVALDDMRGAFSLFDVDGNGFISCKELHKFLSKIGDSATMDECRKMIGGVDKDGDGLINFEEFKAMMMGRSSRSSG</sequence>
<dbReference type="CDD" id="cd00051">
    <property type="entry name" value="EFh"/>
    <property type="match status" value="2"/>
</dbReference>